<dbReference type="AlphaFoldDB" id="A0A1F7F389"/>
<accession>A0A1F7F389</accession>
<evidence type="ECO:0000313" key="4">
    <source>
        <dbReference type="Proteomes" id="UP000179243"/>
    </source>
</evidence>
<dbReference type="Pfam" id="PF00326">
    <property type="entry name" value="Peptidase_S9"/>
    <property type="match status" value="1"/>
</dbReference>
<dbReference type="GO" id="GO:0006508">
    <property type="term" value="P:proteolysis"/>
    <property type="evidence" value="ECO:0007669"/>
    <property type="project" value="InterPro"/>
</dbReference>
<evidence type="ECO:0000256" key="1">
    <source>
        <dbReference type="SAM" id="SignalP"/>
    </source>
</evidence>
<dbReference type="NCBIfam" id="TIGR04183">
    <property type="entry name" value="Por_Secre_tail"/>
    <property type="match status" value="1"/>
</dbReference>
<dbReference type="SUPFAM" id="SSF53474">
    <property type="entry name" value="alpha/beta-Hydrolases"/>
    <property type="match status" value="1"/>
</dbReference>
<sequence length="720" mass="79674">MKGFSVFFALLGILAVQSPVFSARPTNCTAFFRSGQVFITWNEVVNGQAYVIYSKTSPITAGDLIESNKRFQVAQNSAYNPVMAKELTLTDNGAQFSTNFRPLVTITRNVINPIDDSQPGIGVPVPDGVGMIVLTTHVPGDYYYAVTAIVGGTEDKTVDAGNSAGPISEIVQDPTPVLFWQSDSMAARLYYQYVDIDTFNTTMANTKAYVYWVGVPLNYRRTATRLPLNVYVDGYPGIVNSGSMDSRGNWCVYFCSGIEIKTYGNGNWWFGYSQTHQFDTSKIRYGDGDPVPTTGPVVNFDQARIMNLLKWMILQEPYYSNRIDTNFISVRGGSMGGGGTLMFLQNYPDFFAYGRANVPPTNFLEMTWQWLTNCEASWGDNANDNMKVAFTGWRSEWLTENFGGMTVHEWFNLERYLLDHPGLDMPFIALCSGGMDNSVNWPQQGKNYYTNLNATKRGWLGRLNGHSGHYCDGNSNDQTMEIRKNHSYPAFSDAQSNPILPLPDAPLDMNYDFNRNFIWSTPAYRVGGYQDQIDSINRYEIVIASLVGDDVADVTPRKLQRFVSMPGEQYIVKNTAVGNTNSLYQIDTVTADSLGLVTFSDFSIKTGTSSSGGSRFVMVPLVPVTGAEKFARQLGQRRITVNPNPFNPSTRITVQGIGLDGLGDVRIYDVSGHCVAKLALHASQHRASAVWDATAFSSGIYIVKATAGSVALTKQIILIK</sequence>
<protein>
    <recommendedName>
        <fullName evidence="2">Peptidase S9 prolyl oligopeptidase catalytic domain-containing protein</fullName>
    </recommendedName>
</protein>
<keyword evidence="1" id="KW-0732">Signal</keyword>
<comment type="caution">
    <text evidence="3">The sequence shown here is derived from an EMBL/GenBank/DDBJ whole genome shotgun (WGS) entry which is preliminary data.</text>
</comment>
<gene>
    <name evidence="3" type="ORF">A2519_20300</name>
</gene>
<dbReference type="InterPro" id="IPR026444">
    <property type="entry name" value="Secre_tail"/>
</dbReference>
<dbReference type="InterPro" id="IPR029058">
    <property type="entry name" value="AB_hydrolase_fold"/>
</dbReference>
<feature type="domain" description="Peptidase S9 prolyl oligopeptidase catalytic" evidence="2">
    <location>
        <begin position="322"/>
        <end position="384"/>
    </location>
</feature>
<dbReference type="GO" id="GO:0008236">
    <property type="term" value="F:serine-type peptidase activity"/>
    <property type="evidence" value="ECO:0007669"/>
    <property type="project" value="InterPro"/>
</dbReference>
<feature type="chain" id="PRO_5009528364" description="Peptidase S9 prolyl oligopeptidase catalytic domain-containing protein" evidence="1">
    <location>
        <begin position="23"/>
        <end position="720"/>
    </location>
</feature>
<dbReference type="Proteomes" id="UP000179243">
    <property type="component" value="Unassembled WGS sequence"/>
</dbReference>
<name>A0A1F7F389_UNCRA</name>
<dbReference type="Gene3D" id="3.40.50.1820">
    <property type="entry name" value="alpha/beta hydrolase"/>
    <property type="match status" value="1"/>
</dbReference>
<dbReference type="InterPro" id="IPR001375">
    <property type="entry name" value="Peptidase_S9_cat"/>
</dbReference>
<reference evidence="3 4" key="1">
    <citation type="journal article" date="2016" name="Nat. Commun.">
        <title>Thousands of microbial genomes shed light on interconnected biogeochemical processes in an aquifer system.</title>
        <authorList>
            <person name="Anantharaman K."/>
            <person name="Brown C.T."/>
            <person name="Hug L.A."/>
            <person name="Sharon I."/>
            <person name="Castelle C.J."/>
            <person name="Probst A.J."/>
            <person name="Thomas B.C."/>
            <person name="Singh A."/>
            <person name="Wilkins M.J."/>
            <person name="Karaoz U."/>
            <person name="Brodie E.L."/>
            <person name="Williams K.H."/>
            <person name="Hubbard S.S."/>
            <person name="Banfield J.F."/>
        </authorList>
    </citation>
    <scope>NUCLEOTIDE SEQUENCE [LARGE SCALE GENOMIC DNA]</scope>
</reference>
<proteinExistence type="predicted"/>
<evidence type="ECO:0000313" key="3">
    <source>
        <dbReference type="EMBL" id="OGK01101.1"/>
    </source>
</evidence>
<dbReference type="EMBL" id="MFYX01000133">
    <property type="protein sequence ID" value="OGK01101.1"/>
    <property type="molecule type" value="Genomic_DNA"/>
</dbReference>
<evidence type="ECO:0000259" key="2">
    <source>
        <dbReference type="Pfam" id="PF00326"/>
    </source>
</evidence>
<organism evidence="3 4">
    <name type="scientific">Candidatus Raymondbacteria bacterium RIFOXYD12_FULL_49_13</name>
    <dbReference type="NCBI Taxonomy" id="1817890"/>
    <lineage>
        <taxon>Bacteria</taxon>
        <taxon>Raymondiibacteriota</taxon>
    </lineage>
</organism>
<feature type="signal peptide" evidence="1">
    <location>
        <begin position="1"/>
        <end position="22"/>
    </location>
</feature>